<dbReference type="PROSITE" id="PS50004">
    <property type="entry name" value="C2"/>
    <property type="match status" value="8"/>
</dbReference>
<evidence type="ECO:0000256" key="5">
    <source>
        <dbReference type="ARBA" id="ARBA00023136"/>
    </source>
</evidence>
<gene>
    <name evidence="9" type="ORF">N0F65_003692</name>
</gene>
<dbReference type="InterPro" id="IPR035892">
    <property type="entry name" value="C2_domain_sf"/>
</dbReference>
<sequence>MCDCQVRCGEDSAKTDVKEKTTTPAWKSELVLGLKKPLSAEIFFKVYGYNRLIKDENLGEVRVALATLAANDTTCGELSVEVRYEPDFVLDKKPSFMDSLSGSLPSLAPMQPQVTSSPRTGKSPASGEEAKAPAPAGSHASLKTQSSGAVGSQAPASAPPSSNPPASNPPGSNAPASNPPASDNLGKLERQQSGIIAPPNCVVVTVLEGRNLIACDGSGETATSDPFVKVKLPGMRSQKTKVQKKTLNPRWRQIFYFPYGEKTSKVLEIQVEDDDLLSNDFLGLLTIDLEDWRRRFDIGKKTMWLALESKVKGDEQQKFTDLSPERSQDLGRGKLCLSIEMRYAGVSVDKLEQGAVDHDTPIPSSKPRRSLPPSSSQGAGAGEAAQGEEEAEGGEQYVEDDGDEEDAPEKAEDAPKSKESEEEAKKREEERQKMFSELNDVQFLSGDYQIQVRIIEVRDLKPMDLNGLCDPVVAVDCLGHRQHTMVKQNQLSCVFDEYLYFNFKNLDRETVQQASIKISVLDADGPSRLIQTSSALKMFSDTIGFFVVDIPYVYFQKNHEIHRRWVALVGNTSANSDSIQGYLLLSIVVLGPGDKLKIHDASKEAPSESLSGKDINSLVLIPPRVSQTLHFLVVTIHCAQDLPDMDSTLVKSGGIDAYVRVSFGGQDVLQSKPVTVKGSRNLAVDFNQELWFPVLLPTMSNNVFISLWDYDTVSDELVANVEPVSFAQVQKYPTQFKTQWRNLYGPPVGVKMMMESKAMKYMFDHPAAASTYRGRVLISLRVEPGSKSINDRPHIRNLMSVANPPLTKPHTLRSAIFYGTEIPMFTSKTNWNRNSKMALRVSIGSHEVRTTRVDNTAGVCKWHQYVDLNNITLPADLENVPDVFVHIVREQLGSVRLICYGRFKAKDLFIEGFDTPMELCKVPQPQWVTLIEDPVLDDLKDEEFTGNILMSLRLEPAQPDAVEKEVARSWREKASKGFDYTRYTLLAHVFQGRGLPAADANGLLDPYIKISCSGAEEKVSKRLATRDPCYYESVALEIDLPQDEECLPKVSLQVFDWDQWDSDDYVGCVKFSLSSFPQMTSNEYDQRKANGTYAPPLPQWYPIQFLKPGDTEGELLVSFDLIRKSDPGAIVEPPESIRPAMEEKFIEIICLGCRGLQPVGFMPVNSPFVKFEIGEVTKTNAAKFTNPSSKPSGRNPNFLERIIVPVKMPVDALFAPRLNITVYDQLLGGFYKPTLGVCSVDLCSKLPTSNGAPNPNYVAPGGHTHSGNPYLERPADLSTFPGSKLKLDVDTGSNPAESTNPPEPEEEAADNGAGAIPPASNVSSQYVVDEDEDEVPHYLQNREILDHTLEETLGRPPFESYTLFRGDMLKRRGKTSDAPADYRSVGRFKGMIRILKSRDEPPLFDMEQFLNPQPYLIRIYVLDAFGVQPKDENNKCDPYLRLSIGDGRKRQHMINDRDHHKKETLAPKFHKMYELKAQLPGASDLLLEMYDYDFFAMPFLPVGKSHGVVQTGTTIGGDDFVGSTIIDLEDRLFSKKWQALGTIGESPEKRKPVELRPLFAPSSTLPQGNMRLWVDILTPLEMAVVKPLDISLPPREKFEVRVIVYKAKNVTAGDAMTDLSDLFIKCWLQAFDDRAQTTDIHWRAKDGKASFNWRMKFDLELPVDKDSELEKGYLHLQMWDKDLVYDDCLADSIVDLSSFLKQAYKTKQIVNVFAKKKMVRIRGVDGVQSAPTSTATGYAASEPPTSARTTEYGPSSASSAYDTYGPQSTSSAVSIDMSENDEDPSKPLLGSNKGAKAGKKTKKKAADGKEGAESLVRSIKHRLGMGDDPEDASWLTFTTRDATTGDRIEAGKLLVSIEVLPKAIAEARAAGLGRSEPNNFPFLAEPADRLHLSAMWNPLYVMEAMLGPKVYRAFSSFVTCVVLVGLLVFAGPLVNVFVTILEMMPQPYGWVVFGVLVALVMSSICYCSYRCRRAISSDDDDE</sequence>
<feature type="transmembrane region" description="Helical" evidence="7">
    <location>
        <begin position="1914"/>
        <end position="1941"/>
    </location>
</feature>
<feature type="domain" description="C2" evidence="8">
    <location>
        <begin position="970"/>
        <end position="1088"/>
    </location>
</feature>
<feature type="compositionally biased region" description="Polar residues" evidence="6">
    <location>
        <begin position="1743"/>
        <end position="1773"/>
    </location>
</feature>
<protein>
    <recommendedName>
        <fullName evidence="8">C2 domain-containing protein</fullName>
    </recommendedName>
</protein>
<dbReference type="CDD" id="cd00030">
    <property type="entry name" value="C2"/>
    <property type="match status" value="3"/>
</dbReference>
<dbReference type="Gene3D" id="2.60.40.150">
    <property type="entry name" value="C2 domain"/>
    <property type="match status" value="7"/>
</dbReference>
<comment type="subcellular location">
    <subcellularLocation>
        <location evidence="1">Membrane</location>
        <topology evidence="1">Single-pass membrane protein</topology>
    </subcellularLocation>
</comment>
<dbReference type="SMART" id="SM00239">
    <property type="entry name" value="C2"/>
    <property type="match status" value="8"/>
</dbReference>
<dbReference type="InterPro" id="IPR000008">
    <property type="entry name" value="C2_dom"/>
</dbReference>
<feature type="compositionally biased region" description="Low complexity" evidence="6">
    <location>
        <begin position="146"/>
        <end position="156"/>
    </location>
</feature>
<feature type="compositionally biased region" description="Pro residues" evidence="6">
    <location>
        <begin position="157"/>
        <end position="168"/>
    </location>
</feature>
<feature type="region of interest" description="Disordered" evidence="6">
    <location>
        <begin position="101"/>
        <end position="186"/>
    </location>
</feature>
<feature type="domain" description="C2" evidence="8">
    <location>
        <begin position="1584"/>
        <end position="1710"/>
    </location>
</feature>
<feature type="transmembrane region" description="Helical" evidence="7">
    <location>
        <begin position="1947"/>
        <end position="1969"/>
    </location>
</feature>
<dbReference type="InterPro" id="IPR037724">
    <property type="entry name" value="C2E_Ferlin"/>
</dbReference>
<dbReference type="CDD" id="cd04037">
    <property type="entry name" value="C2E_Ferlin"/>
    <property type="match status" value="1"/>
</dbReference>
<evidence type="ECO:0000259" key="8">
    <source>
        <dbReference type="PROSITE" id="PS50004"/>
    </source>
</evidence>
<feature type="compositionally biased region" description="Basic and acidic residues" evidence="6">
    <location>
        <begin position="408"/>
        <end position="432"/>
    </location>
</feature>
<keyword evidence="4 7" id="KW-1133">Transmembrane helix</keyword>
<evidence type="ECO:0000256" key="1">
    <source>
        <dbReference type="ARBA" id="ARBA00004167"/>
    </source>
</evidence>
<evidence type="ECO:0000256" key="2">
    <source>
        <dbReference type="ARBA" id="ARBA00022692"/>
    </source>
</evidence>
<feature type="region of interest" description="Disordered" evidence="6">
    <location>
        <begin position="1254"/>
        <end position="1320"/>
    </location>
</feature>
<dbReference type="SUPFAM" id="SSF49562">
    <property type="entry name" value="C2 domain (Calcium/lipid-binding domain, CaLB)"/>
    <property type="match status" value="8"/>
</dbReference>
<dbReference type="PANTHER" id="PTHR12546:SF33">
    <property type="entry name" value="SPERM VESICLE FUSION PROTEIN FER-1"/>
    <property type="match status" value="1"/>
</dbReference>
<evidence type="ECO:0000256" key="7">
    <source>
        <dbReference type="SAM" id="Phobius"/>
    </source>
</evidence>
<reference evidence="9" key="1">
    <citation type="submission" date="2022-11" db="EMBL/GenBank/DDBJ databases">
        <authorList>
            <person name="Morgan W.R."/>
            <person name="Tartar A."/>
        </authorList>
    </citation>
    <scope>NUCLEOTIDE SEQUENCE</scope>
    <source>
        <strain evidence="9">ARSEF 373</strain>
    </source>
</reference>
<keyword evidence="5 7" id="KW-0472">Membrane</keyword>
<feature type="domain" description="C2" evidence="8">
    <location>
        <begin position="613"/>
        <end position="741"/>
    </location>
</feature>
<feature type="compositionally biased region" description="Acidic residues" evidence="6">
    <location>
        <begin position="386"/>
        <end position="407"/>
    </location>
</feature>
<keyword evidence="10" id="KW-1185">Reference proteome</keyword>
<feature type="region of interest" description="Disordered" evidence="6">
    <location>
        <begin position="1728"/>
        <end position="1813"/>
    </location>
</feature>
<name>A0AAV2YVR2_9STRA</name>
<dbReference type="SMART" id="SM01202">
    <property type="entry name" value="FerI"/>
    <property type="match status" value="1"/>
</dbReference>
<dbReference type="GO" id="GO:0016020">
    <property type="term" value="C:membrane"/>
    <property type="evidence" value="ECO:0007669"/>
    <property type="project" value="UniProtKB-SubCell"/>
</dbReference>
<accession>A0AAV2YVR2</accession>
<evidence type="ECO:0000256" key="3">
    <source>
        <dbReference type="ARBA" id="ARBA00022737"/>
    </source>
</evidence>
<evidence type="ECO:0000313" key="10">
    <source>
        <dbReference type="Proteomes" id="UP001146120"/>
    </source>
</evidence>
<feature type="domain" description="C2" evidence="8">
    <location>
        <begin position="1126"/>
        <end position="1256"/>
    </location>
</feature>
<dbReference type="EMBL" id="DAKRPA010000139">
    <property type="protein sequence ID" value="DAZ97328.1"/>
    <property type="molecule type" value="Genomic_DNA"/>
</dbReference>
<keyword evidence="2 7" id="KW-0812">Transmembrane</keyword>
<dbReference type="Pfam" id="PF00168">
    <property type="entry name" value="C2"/>
    <property type="match status" value="8"/>
</dbReference>
<keyword evidence="3" id="KW-0677">Repeat</keyword>
<evidence type="ECO:0000256" key="6">
    <source>
        <dbReference type="SAM" id="MobiDB-lite"/>
    </source>
</evidence>
<feature type="domain" description="C2" evidence="8">
    <location>
        <begin position="429"/>
        <end position="566"/>
    </location>
</feature>
<dbReference type="GO" id="GO:0007009">
    <property type="term" value="P:plasma membrane organization"/>
    <property type="evidence" value="ECO:0007669"/>
    <property type="project" value="TreeGrafter"/>
</dbReference>
<reference evidence="9" key="2">
    <citation type="journal article" date="2023" name="Microbiol Resour">
        <title>Decontamination and Annotation of the Draft Genome Sequence of the Oomycete Lagenidium giganteum ARSEF 373.</title>
        <authorList>
            <person name="Morgan W.R."/>
            <person name="Tartar A."/>
        </authorList>
    </citation>
    <scope>NUCLEOTIDE SEQUENCE</scope>
    <source>
        <strain evidence="9">ARSEF 373</strain>
    </source>
</reference>
<feature type="domain" description="C2" evidence="8">
    <location>
        <begin position="1"/>
        <end position="78"/>
    </location>
</feature>
<proteinExistence type="predicted"/>
<comment type="caution">
    <text evidence="9">The sequence shown here is derived from an EMBL/GenBank/DDBJ whole genome shotgun (WGS) entry which is preliminary data.</text>
</comment>
<evidence type="ECO:0000313" key="9">
    <source>
        <dbReference type="EMBL" id="DAZ97328.1"/>
    </source>
</evidence>
<dbReference type="Proteomes" id="UP001146120">
    <property type="component" value="Unassembled WGS sequence"/>
</dbReference>
<feature type="compositionally biased region" description="Low complexity" evidence="6">
    <location>
        <begin position="361"/>
        <end position="385"/>
    </location>
</feature>
<feature type="domain" description="C2" evidence="8">
    <location>
        <begin position="180"/>
        <end position="305"/>
    </location>
</feature>
<feature type="compositionally biased region" description="Low complexity" evidence="6">
    <location>
        <begin position="169"/>
        <end position="182"/>
    </location>
</feature>
<feature type="domain" description="C2" evidence="8">
    <location>
        <begin position="1398"/>
        <end position="1542"/>
    </location>
</feature>
<dbReference type="PANTHER" id="PTHR12546">
    <property type="entry name" value="FER-1-LIKE"/>
    <property type="match status" value="1"/>
</dbReference>
<evidence type="ECO:0000256" key="4">
    <source>
        <dbReference type="ARBA" id="ARBA00022989"/>
    </source>
</evidence>
<dbReference type="InterPro" id="IPR012968">
    <property type="entry name" value="FerIin_dom"/>
</dbReference>
<organism evidence="9 10">
    <name type="scientific">Lagenidium giganteum</name>
    <dbReference type="NCBI Taxonomy" id="4803"/>
    <lineage>
        <taxon>Eukaryota</taxon>
        <taxon>Sar</taxon>
        <taxon>Stramenopiles</taxon>
        <taxon>Oomycota</taxon>
        <taxon>Peronosporomycetes</taxon>
        <taxon>Pythiales</taxon>
        <taxon>Pythiaceae</taxon>
    </lineage>
</organism>
<feature type="region of interest" description="Disordered" evidence="6">
    <location>
        <begin position="352"/>
        <end position="432"/>
    </location>
</feature>
<dbReference type="InterPro" id="IPR037721">
    <property type="entry name" value="Ferlin"/>
</dbReference>